<keyword evidence="5" id="KW-0297">G-protein coupled receptor</keyword>
<proteinExistence type="inferred from homology"/>
<sequence>MEELESFLADDMIVYNCSMNDSMITSYNWTVEHYLYCMRGPKRLHMSVLLPITIVYFGIFVTGVIGNIAVCVVIINNTSLHTATNYYLFSLAVSDLTLLLLGKLATIIFR</sequence>
<evidence type="ECO:0000313" key="12">
    <source>
        <dbReference type="RefSeq" id="XP_026678736.1"/>
    </source>
</evidence>
<keyword evidence="11" id="KW-1185">Reference proteome</keyword>
<dbReference type="GeneID" id="113467039"/>
<dbReference type="InterPro" id="IPR000276">
    <property type="entry name" value="GPCR_Rhodpsn"/>
</dbReference>
<evidence type="ECO:0000256" key="6">
    <source>
        <dbReference type="ARBA" id="ARBA00023136"/>
    </source>
</evidence>
<keyword evidence="8" id="KW-0807">Transducer</keyword>
<evidence type="ECO:0000256" key="4">
    <source>
        <dbReference type="ARBA" id="ARBA00022989"/>
    </source>
</evidence>
<keyword evidence="7" id="KW-0675">Receptor</keyword>
<dbReference type="AlphaFoldDB" id="A0A3Q0IR24"/>
<evidence type="ECO:0000256" key="5">
    <source>
        <dbReference type="ARBA" id="ARBA00023040"/>
    </source>
</evidence>
<organism evidence="11 12">
    <name type="scientific">Diaphorina citri</name>
    <name type="common">Asian citrus psyllid</name>
    <dbReference type="NCBI Taxonomy" id="121845"/>
    <lineage>
        <taxon>Eukaryota</taxon>
        <taxon>Metazoa</taxon>
        <taxon>Ecdysozoa</taxon>
        <taxon>Arthropoda</taxon>
        <taxon>Hexapoda</taxon>
        <taxon>Insecta</taxon>
        <taxon>Pterygota</taxon>
        <taxon>Neoptera</taxon>
        <taxon>Paraneoptera</taxon>
        <taxon>Hemiptera</taxon>
        <taxon>Sternorrhyncha</taxon>
        <taxon>Psylloidea</taxon>
        <taxon>Psyllidae</taxon>
        <taxon>Diaphorininae</taxon>
        <taxon>Diaphorina</taxon>
    </lineage>
</organism>
<accession>A0A3Q0IR24</accession>
<evidence type="ECO:0000259" key="10">
    <source>
        <dbReference type="PROSITE" id="PS50262"/>
    </source>
</evidence>
<dbReference type="RefSeq" id="XP_026678736.1">
    <property type="nucleotide sequence ID" value="XM_026822935.1"/>
</dbReference>
<dbReference type="GO" id="GO:0005886">
    <property type="term" value="C:plasma membrane"/>
    <property type="evidence" value="ECO:0007669"/>
    <property type="project" value="TreeGrafter"/>
</dbReference>
<gene>
    <name evidence="12" type="primary">LOC113467039</name>
</gene>
<protein>
    <submittedName>
        <fullName evidence="12">Pyrokinin-1 receptor-like</fullName>
    </submittedName>
</protein>
<keyword evidence="6 9" id="KW-0472">Membrane</keyword>
<feature type="transmembrane region" description="Helical" evidence="9">
    <location>
        <begin position="87"/>
        <end position="109"/>
    </location>
</feature>
<dbReference type="Proteomes" id="UP000079169">
    <property type="component" value="Unplaced"/>
</dbReference>
<dbReference type="PaxDb" id="121845-A0A3Q0IR24"/>
<feature type="non-terminal residue" evidence="12">
    <location>
        <position position="110"/>
    </location>
</feature>
<keyword evidence="4 9" id="KW-1133">Transmembrane helix</keyword>
<dbReference type="Pfam" id="PF00001">
    <property type="entry name" value="7tm_1"/>
    <property type="match status" value="1"/>
</dbReference>
<keyword evidence="3 9" id="KW-0812">Transmembrane</keyword>
<dbReference type="STRING" id="121845.A0A3Q0IR24"/>
<dbReference type="SUPFAM" id="SSF81321">
    <property type="entry name" value="Family A G protein-coupled receptor-like"/>
    <property type="match status" value="1"/>
</dbReference>
<dbReference type="PANTHER" id="PTHR24243:SF107">
    <property type="entry name" value="NEUROPEPTIDES CAPA RECEPTOR"/>
    <property type="match status" value="1"/>
</dbReference>
<evidence type="ECO:0000256" key="1">
    <source>
        <dbReference type="ARBA" id="ARBA00004141"/>
    </source>
</evidence>
<evidence type="ECO:0000313" key="11">
    <source>
        <dbReference type="Proteomes" id="UP000079169"/>
    </source>
</evidence>
<dbReference type="PROSITE" id="PS50262">
    <property type="entry name" value="G_PROTEIN_RECEP_F1_2"/>
    <property type="match status" value="1"/>
</dbReference>
<dbReference type="GO" id="GO:0008188">
    <property type="term" value="F:neuropeptide receptor activity"/>
    <property type="evidence" value="ECO:0007669"/>
    <property type="project" value="TreeGrafter"/>
</dbReference>
<reference evidence="12" key="1">
    <citation type="submission" date="2025-08" db="UniProtKB">
        <authorList>
            <consortium name="RefSeq"/>
        </authorList>
    </citation>
    <scope>IDENTIFICATION</scope>
</reference>
<dbReference type="Gene3D" id="1.20.1070.10">
    <property type="entry name" value="Rhodopsin 7-helix transmembrane proteins"/>
    <property type="match status" value="1"/>
</dbReference>
<dbReference type="InterPro" id="IPR017452">
    <property type="entry name" value="GPCR_Rhodpsn_7TM"/>
</dbReference>
<feature type="transmembrane region" description="Helical" evidence="9">
    <location>
        <begin position="48"/>
        <end position="75"/>
    </location>
</feature>
<evidence type="ECO:0000256" key="9">
    <source>
        <dbReference type="SAM" id="Phobius"/>
    </source>
</evidence>
<evidence type="ECO:0000256" key="8">
    <source>
        <dbReference type="ARBA" id="ARBA00023224"/>
    </source>
</evidence>
<comment type="similarity">
    <text evidence="2">Belongs to the G-protein coupled receptor 1 family.</text>
</comment>
<name>A0A3Q0IR24_DIACI</name>
<evidence type="ECO:0000256" key="2">
    <source>
        <dbReference type="ARBA" id="ARBA00010663"/>
    </source>
</evidence>
<dbReference type="KEGG" id="dci:113467039"/>
<dbReference type="PANTHER" id="PTHR24243">
    <property type="entry name" value="G-PROTEIN COUPLED RECEPTOR"/>
    <property type="match status" value="1"/>
</dbReference>
<evidence type="ECO:0000256" key="3">
    <source>
        <dbReference type="ARBA" id="ARBA00022692"/>
    </source>
</evidence>
<comment type="subcellular location">
    <subcellularLocation>
        <location evidence="1">Membrane</location>
        <topology evidence="1">Multi-pass membrane protein</topology>
    </subcellularLocation>
</comment>
<evidence type="ECO:0000256" key="7">
    <source>
        <dbReference type="ARBA" id="ARBA00023170"/>
    </source>
</evidence>
<feature type="domain" description="G-protein coupled receptors family 1 profile" evidence="10">
    <location>
        <begin position="66"/>
        <end position="110"/>
    </location>
</feature>
<dbReference type="PRINTS" id="PR00237">
    <property type="entry name" value="GPCRRHODOPSN"/>
</dbReference>